<gene>
    <name evidence="3" type="ORF">LCGC14_1498100</name>
</gene>
<evidence type="ECO:0000313" key="3">
    <source>
        <dbReference type="EMBL" id="KKM64766.1"/>
    </source>
</evidence>
<keyword evidence="1" id="KW-0472">Membrane</keyword>
<comment type="caution">
    <text evidence="3">The sequence shown here is derived from an EMBL/GenBank/DDBJ whole genome shotgun (WGS) entry which is preliminary data.</text>
</comment>
<proteinExistence type="predicted"/>
<evidence type="ECO:0000259" key="2">
    <source>
        <dbReference type="Pfam" id="PF13490"/>
    </source>
</evidence>
<dbReference type="EMBL" id="LAZR01010839">
    <property type="protein sequence ID" value="KKM64766.1"/>
    <property type="molecule type" value="Genomic_DNA"/>
</dbReference>
<dbReference type="AlphaFoldDB" id="A0A0F9JQU5"/>
<accession>A0A0F9JQU5</accession>
<protein>
    <recommendedName>
        <fullName evidence="2">Putative zinc-finger domain-containing protein</fullName>
    </recommendedName>
</protein>
<sequence length="157" mass="18417">MVCKKISKELSSYLDNEVSLNKRVKIEKHLKRCTNCSYRLEQFKKIHILTQKALSKEPKEGFYGRLSPRLEEGKKRTGLKEKLFEWRYDWRLSLSPVGKMTVTVSIIAIISLSLLYIWRSVSLPEINIEVFQQEYVRYNGMSSFAEELALPVILEIK</sequence>
<name>A0A0F9JQU5_9ZZZZ</name>
<evidence type="ECO:0000256" key="1">
    <source>
        <dbReference type="SAM" id="Phobius"/>
    </source>
</evidence>
<feature type="domain" description="Putative zinc-finger" evidence="2">
    <location>
        <begin position="3"/>
        <end position="36"/>
    </location>
</feature>
<keyword evidence="1" id="KW-1133">Transmembrane helix</keyword>
<organism evidence="3">
    <name type="scientific">marine sediment metagenome</name>
    <dbReference type="NCBI Taxonomy" id="412755"/>
    <lineage>
        <taxon>unclassified sequences</taxon>
        <taxon>metagenomes</taxon>
        <taxon>ecological metagenomes</taxon>
    </lineage>
</organism>
<keyword evidence="1" id="KW-0812">Transmembrane</keyword>
<dbReference type="InterPro" id="IPR027383">
    <property type="entry name" value="Znf_put"/>
</dbReference>
<reference evidence="3" key="1">
    <citation type="journal article" date="2015" name="Nature">
        <title>Complex archaea that bridge the gap between prokaryotes and eukaryotes.</title>
        <authorList>
            <person name="Spang A."/>
            <person name="Saw J.H."/>
            <person name="Jorgensen S.L."/>
            <person name="Zaremba-Niedzwiedzka K."/>
            <person name="Martijn J."/>
            <person name="Lind A.E."/>
            <person name="van Eijk R."/>
            <person name="Schleper C."/>
            <person name="Guy L."/>
            <person name="Ettema T.J."/>
        </authorList>
    </citation>
    <scope>NUCLEOTIDE SEQUENCE</scope>
</reference>
<dbReference type="Pfam" id="PF13490">
    <property type="entry name" value="zf-HC2"/>
    <property type="match status" value="1"/>
</dbReference>
<feature type="transmembrane region" description="Helical" evidence="1">
    <location>
        <begin position="97"/>
        <end position="118"/>
    </location>
</feature>